<feature type="transmembrane region" description="Helical" evidence="1">
    <location>
        <begin position="9"/>
        <end position="26"/>
    </location>
</feature>
<organism evidence="2 3">
    <name type="scientific">Actinoplanes lobatus</name>
    <dbReference type="NCBI Taxonomy" id="113568"/>
    <lineage>
        <taxon>Bacteria</taxon>
        <taxon>Bacillati</taxon>
        <taxon>Actinomycetota</taxon>
        <taxon>Actinomycetes</taxon>
        <taxon>Micromonosporales</taxon>
        <taxon>Micromonosporaceae</taxon>
        <taxon>Actinoplanes</taxon>
    </lineage>
</organism>
<dbReference type="RefSeq" id="WP_188125527.1">
    <property type="nucleotide sequence ID" value="NZ_JACHNC010000001.1"/>
</dbReference>
<feature type="transmembrane region" description="Helical" evidence="1">
    <location>
        <begin position="335"/>
        <end position="353"/>
    </location>
</feature>
<evidence type="ECO:0000313" key="3">
    <source>
        <dbReference type="Proteomes" id="UP000590511"/>
    </source>
</evidence>
<evidence type="ECO:0000313" key="2">
    <source>
        <dbReference type="EMBL" id="MBB4753881.1"/>
    </source>
</evidence>
<evidence type="ECO:0000256" key="1">
    <source>
        <dbReference type="SAM" id="Phobius"/>
    </source>
</evidence>
<feature type="transmembrane region" description="Helical" evidence="1">
    <location>
        <begin position="46"/>
        <end position="64"/>
    </location>
</feature>
<feature type="transmembrane region" description="Helical" evidence="1">
    <location>
        <begin position="427"/>
        <end position="447"/>
    </location>
</feature>
<reference evidence="2 3" key="1">
    <citation type="submission" date="2020-08" db="EMBL/GenBank/DDBJ databases">
        <title>Sequencing the genomes of 1000 actinobacteria strains.</title>
        <authorList>
            <person name="Klenk H.-P."/>
        </authorList>
    </citation>
    <scope>NUCLEOTIDE SEQUENCE [LARGE SCALE GENOMIC DNA]</scope>
    <source>
        <strain evidence="2 3">DSM 43150</strain>
    </source>
</reference>
<sequence>MDTSRGRSLAWLGHPVSMAALVLLVVNDHVWKAVHPGWVTGKLSDVAGMVLAPPLLAAVTGLIAPRAKFRWVAPGAILTVGVGFAMVKTMGYAAALASDAWSLVTPSLVRVDPADLLALPFLGVAWWVARREPRPAPQWLKALRLAVFLPLALAGVAATSADPTPKAEHVVVDPDGALFLGADTLGDGEPWAVSRDGGRTFVPSTGPRAGRSPECTRTEPVVCYQTVHRRIAVESRVEGGPWQLSWEISERDVEALGNAYPNPESRRSFYSVELAVLDVPGGHVVAVANGRDGFAVRDVSGSWRRIGFPTATRDIAPVPIEDARDLGDSSDDGPFRFAFSLFLGGLVLTLVAVRRARGAGAGARLYWLLAPLAAASCGAVPIGLIEATGNGTPQGLAAGFAWVPLAAVAVICPLVALAVGRRPLSQGVGATLIVAGVLIVAHIVWAMFGTGHLSHLVLYLSLVAALVTPAAAKVV</sequence>
<dbReference type="AlphaFoldDB" id="A0A7W7HNQ1"/>
<feature type="transmembrane region" description="Helical" evidence="1">
    <location>
        <begin position="397"/>
        <end position="420"/>
    </location>
</feature>
<keyword evidence="1" id="KW-0812">Transmembrane</keyword>
<proteinExistence type="predicted"/>
<feature type="transmembrane region" description="Helical" evidence="1">
    <location>
        <begin position="142"/>
        <end position="161"/>
    </location>
</feature>
<protein>
    <submittedName>
        <fullName evidence="2">Uncharacterized protein</fullName>
    </submittedName>
</protein>
<feature type="transmembrane region" description="Helical" evidence="1">
    <location>
        <begin position="453"/>
        <end position="472"/>
    </location>
</feature>
<feature type="transmembrane region" description="Helical" evidence="1">
    <location>
        <begin position="114"/>
        <end position="130"/>
    </location>
</feature>
<name>A0A7W7HNQ1_9ACTN</name>
<keyword evidence="1" id="KW-1133">Transmembrane helix</keyword>
<feature type="transmembrane region" description="Helical" evidence="1">
    <location>
        <begin position="71"/>
        <end position="94"/>
    </location>
</feature>
<feature type="transmembrane region" description="Helical" evidence="1">
    <location>
        <begin position="365"/>
        <end position="385"/>
    </location>
</feature>
<dbReference type="Proteomes" id="UP000590511">
    <property type="component" value="Unassembled WGS sequence"/>
</dbReference>
<comment type="caution">
    <text evidence="2">The sequence shown here is derived from an EMBL/GenBank/DDBJ whole genome shotgun (WGS) entry which is preliminary data.</text>
</comment>
<gene>
    <name evidence="2" type="ORF">BJ964_008042</name>
</gene>
<keyword evidence="1" id="KW-0472">Membrane</keyword>
<accession>A0A7W7HNQ1</accession>
<dbReference type="EMBL" id="JACHNC010000001">
    <property type="protein sequence ID" value="MBB4753881.1"/>
    <property type="molecule type" value="Genomic_DNA"/>
</dbReference>